<evidence type="ECO:0000256" key="8">
    <source>
        <dbReference type="ARBA" id="ARBA00025369"/>
    </source>
</evidence>
<keyword evidence="13" id="KW-1185">Reference proteome</keyword>
<accession>A0ABQ6PD79</accession>
<evidence type="ECO:0000256" key="4">
    <source>
        <dbReference type="ARBA" id="ARBA00022475"/>
    </source>
</evidence>
<keyword evidence="9" id="KW-0997">Cell inner membrane</keyword>
<comment type="function">
    <text evidence="8">Virulence factor required for growth in low Mg(2+) medium and for intramacrophage survival. May be involved in regulating membrane potential by activating Na(+)/K(+)-ATPase.</text>
</comment>
<feature type="transmembrane region" description="Helical" evidence="9">
    <location>
        <begin position="20"/>
        <end position="41"/>
    </location>
</feature>
<evidence type="ECO:0000256" key="5">
    <source>
        <dbReference type="ARBA" id="ARBA00022692"/>
    </source>
</evidence>
<comment type="caution">
    <text evidence="12">The sequence shown here is derived from an EMBL/GenBank/DDBJ whole genome shotgun (WGS) entry which is preliminary data.</text>
</comment>
<feature type="domain" description="MgtC/SapB/SrpB/YhiD N-terminal" evidence="10">
    <location>
        <begin position="30"/>
        <end position="150"/>
    </location>
</feature>
<sequence length="249" mass="26186">MPAHALPDPSTVAALFDVDLVGWLTSFICLATAFVLGMLIGLERQWRQRTAGLRTNVLVAVGAAAFADLGLRMAGADGGIRVISSVVSGIGFLGAGVIMKEGTHVRGLNTAATLWASAAVGAFAGARKPAEAVLVAIFVLAGNTLLRPLVDAINRRPINPGETEALYRVHVVCPAANVSQARDLLFEVLGMHHYPIREIETLSDRDAQVELAAILVPTTANPADMDAMTAQITRHDTITSATWSVSATN</sequence>
<dbReference type="RefSeq" id="WP_411911570.1">
    <property type="nucleotide sequence ID" value="NZ_BTFW01000003.1"/>
</dbReference>
<proteinExistence type="inferred from homology"/>
<name>A0ABQ6PD79_9SPHN</name>
<evidence type="ECO:0000259" key="10">
    <source>
        <dbReference type="Pfam" id="PF02308"/>
    </source>
</evidence>
<keyword evidence="7 9" id="KW-0472">Membrane</keyword>
<feature type="transmembrane region" description="Helical" evidence="9">
    <location>
        <begin position="53"/>
        <end position="74"/>
    </location>
</feature>
<feature type="transmembrane region" description="Helical" evidence="9">
    <location>
        <begin position="132"/>
        <end position="150"/>
    </location>
</feature>
<dbReference type="PRINTS" id="PR01837">
    <property type="entry name" value="MGTCSAPBPROT"/>
</dbReference>
<evidence type="ECO:0000256" key="3">
    <source>
        <dbReference type="ARBA" id="ARBA00013833"/>
    </source>
</evidence>
<evidence type="ECO:0000256" key="7">
    <source>
        <dbReference type="ARBA" id="ARBA00023136"/>
    </source>
</evidence>
<dbReference type="Proteomes" id="UP001187221">
    <property type="component" value="Unassembled WGS sequence"/>
</dbReference>
<dbReference type="Gene3D" id="3.30.70.260">
    <property type="match status" value="1"/>
</dbReference>
<feature type="transmembrane region" description="Helical" evidence="9">
    <location>
        <begin position="80"/>
        <end position="99"/>
    </location>
</feature>
<feature type="domain" description="MgtC-like C-terminal" evidence="11">
    <location>
        <begin position="167"/>
        <end position="243"/>
    </location>
</feature>
<evidence type="ECO:0000259" key="11">
    <source>
        <dbReference type="Pfam" id="PF21770"/>
    </source>
</evidence>
<evidence type="ECO:0000256" key="2">
    <source>
        <dbReference type="ARBA" id="ARBA00009298"/>
    </source>
</evidence>
<dbReference type="EMBL" id="BTFW01000003">
    <property type="protein sequence ID" value="GMM62532.1"/>
    <property type="molecule type" value="Genomic_DNA"/>
</dbReference>
<dbReference type="InterPro" id="IPR048640">
    <property type="entry name" value="MgtC-like_C"/>
</dbReference>
<dbReference type="Pfam" id="PF02308">
    <property type="entry name" value="MgtC"/>
    <property type="match status" value="1"/>
</dbReference>
<evidence type="ECO:0000256" key="6">
    <source>
        <dbReference type="ARBA" id="ARBA00022989"/>
    </source>
</evidence>
<keyword evidence="4" id="KW-1003">Cell membrane</keyword>
<keyword evidence="5 9" id="KW-0812">Transmembrane</keyword>
<dbReference type="InterPro" id="IPR049177">
    <property type="entry name" value="MgtC_SapB_SrpB_YhiD_N"/>
</dbReference>
<organism evidence="12 13">
    <name type="scientific">Novosphingobium pituita</name>
    <dbReference type="NCBI Taxonomy" id="3056842"/>
    <lineage>
        <taxon>Bacteria</taxon>
        <taxon>Pseudomonadati</taxon>
        <taxon>Pseudomonadota</taxon>
        <taxon>Alphaproteobacteria</taxon>
        <taxon>Sphingomonadales</taxon>
        <taxon>Sphingomonadaceae</taxon>
        <taxon>Novosphingobium</taxon>
    </lineage>
</organism>
<evidence type="ECO:0000256" key="9">
    <source>
        <dbReference type="RuleBase" id="RU365041"/>
    </source>
</evidence>
<feature type="transmembrane region" description="Helical" evidence="9">
    <location>
        <begin position="108"/>
        <end position="126"/>
    </location>
</feature>
<dbReference type="PANTHER" id="PTHR33778">
    <property type="entry name" value="PROTEIN MGTC"/>
    <property type="match status" value="1"/>
</dbReference>
<dbReference type="Pfam" id="PF21770">
    <property type="entry name" value="MgtC_SapB_C"/>
    <property type="match status" value="1"/>
</dbReference>
<gene>
    <name evidence="12" type="ORF">NUTIK01_33090</name>
</gene>
<evidence type="ECO:0000313" key="13">
    <source>
        <dbReference type="Proteomes" id="UP001187221"/>
    </source>
</evidence>
<keyword evidence="6 9" id="KW-1133">Transmembrane helix</keyword>
<dbReference type="PANTHER" id="PTHR33778:SF3">
    <property type="entry name" value="PROTEIN MGTC"/>
    <property type="match status" value="1"/>
</dbReference>
<comment type="subcellular location">
    <subcellularLocation>
        <location evidence="9">Cell inner membrane</location>
        <topology evidence="9">Multi-pass membrane protein</topology>
    </subcellularLocation>
    <subcellularLocation>
        <location evidence="1">Cell membrane</location>
        <topology evidence="1">Multi-pass membrane protein</topology>
    </subcellularLocation>
</comment>
<dbReference type="InterPro" id="IPR003416">
    <property type="entry name" value="MgtC/SapB/SrpB/YhiD_fam"/>
</dbReference>
<protein>
    <recommendedName>
        <fullName evidence="3 9">Protein MgtC</fullName>
    </recommendedName>
</protein>
<reference evidence="12 13" key="1">
    <citation type="submission" date="2023-06" db="EMBL/GenBank/DDBJ databases">
        <title>Draft genome sequence of Novosphingobium sp. strain IK01.</title>
        <authorList>
            <person name="Hatamoto M."/>
            <person name="Ikarashi T."/>
            <person name="Yamaguchi T."/>
        </authorList>
    </citation>
    <scope>NUCLEOTIDE SEQUENCE [LARGE SCALE GENOMIC DNA]</scope>
    <source>
        <strain evidence="12 13">IK01</strain>
    </source>
</reference>
<evidence type="ECO:0000313" key="12">
    <source>
        <dbReference type="EMBL" id="GMM62532.1"/>
    </source>
</evidence>
<evidence type="ECO:0000256" key="1">
    <source>
        <dbReference type="ARBA" id="ARBA00004651"/>
    </source>
</evidence>
<comment type="similarity">
    <text evidence="2 9">Belongs to the MgtC/SapB family.</text>
</comment>